<dbReference type="SMART" id="SM00382">
    <property type="entry name" value="AAA"/>
    <property type="match status" value="1"/>
</dbReference>
<dbReference type="Gene3D" id="1.20.1560.10">
    <property type="entry name" value="ABC transporter type 1, transmembrane domain"/>
    <property type="match status" value="1"/>
</dbReference>
<dbReference type="PANTHER" id="PTHR43394">
    <property type="entry name" value="ATP-DEPENDENT PERMEASE MDL1, MITOCHONDRIAL"/>
    <property type="match status" value="1"/>
</dbReference>
<evidence type="ECO:0000259" key="9">
    <source>
        <dbReference type="PROSITE" id="PS50929"/>
    </source>
</evidence>
<evidence type="ECO:0000256" key="3">
    <source>
        <dbReference type="ARBA" id="ARBA00022741"/>
    </source>
</evidence>
<dbReference type="RefSeq" id="WP_344340102.1">
    <property type="nucleotide sequence ID" value="NZ_BAAAQT010000005.1"/>
</dbReference>
<feature type="transmembrane region" description="Helical" evidence="7">
    <location>
        <begin position="32"/>
        <end position="50"/>
    </location>
</feature>
<reference evidence="11" key="1">
    <citation type="journal article" date="2019" name="Int. J. Syst. Evol. Microbiol.">
        <title>The Global Catalogue of Microorganisms (GCM) 10K type strain sequencing project: providing services to taxonomists for standard genome sequencing and annotation.</title>
        <authorList>
            <consortium name="The Broad Institute Genomics Platform"/>
            <consortium name="The Broad Institute Genome Sequencing Center for Infectious Disease"/>
            <person name="Wu L."/>
            <person name="Ma J."/>
        </authorList>
    </citation>
    <scope>NUCLEOTIDE SEQUENCE [LARGE SCALE GENOMIC DNA]</scope>
    <source>
        <strain evidence="11">JCM 16026</strain>
    </source>
</reference>
<evidence type="ECO:0000313" key="10">
    <source>
        <dbReference type="EMBL" id="GAA2171538.1"/>
    </source>
</evidence>
<evidence type="ECO:0000256" key="7">
    <source>
        <dbReference type="SAM" id="Phobius"/>
    </source>
</evidence>
<dbReference type="EMBL" id="BAAAQT010000005">
    <property type="protein sequence ID" value="GAA2171538.1"/>
    <property type="molecule type" value="Genomic_DNA"/>
</dbReference>
<keyword evidence="4 10" id="KW-0067">ATP-binding</keyword>
<evidence type="ECO:0000256" key="5">
    <source>
        <dbReference type="ARBA" id="ARBA00022989"/>
    </source>
</evidence>
<dbReference type="InterPro" id="IPR003439">
    <property type="entry name" value="ABC_transporter-like_ATP-bd"/>
</dbReference>
<dbReference type="PROSITE" id="PS50929">
    <property type="entry name" value="ABC_TM1F"/>
    <property type="match status" value="1"/>
</dbReference>
<dbReference type="SUPFAM" id="SSF90123">
    <property type="entry name" value="ABC transporter transmembrane region"/>
    <property type="match status" value="1"/>
</dbReference>
<keyword evidence="6 7" id="KW-0472">Membrane</keyword>
<evidence type="ECO:0000256" key="4">
    <source>
        <dbReference type="ARBA" id="ARBA00022840"/>
    </source>
</evidence>
<comment type="subcellular location">
    <subcellularLocation>
        <location evidence="1">Cell membrane</location>
        <topology evidence="1">Multi-pass membrane protein</topology>
    </subcellularLocation>
</comment>
<dbReference type="InterPro" id="IPR017871">
    <property type="entry name" value="ABC_transporter-like_CS"/>
</dbReference>
<keyword evidence="5 7" id="KW-1133">Transmembrane helix</keyword>
<dbReference type="InterPro" id="IPR039421">
    <property type="entry name" value="Type_1_exporter"/>
</dbReference>
<gene>
    <name evidence="10" type="ORF">GCM10009846_05680</name>
</gene>
<name>A0ABP5MAE6_9MICO</name>
<evidence type="ECO:0000256" key="2">
    <source>
        <dbReference type="ARBA" id="ARBA00022692"/>
    </source>
</evidence>
<evidence type="ECO:0000313" key="11">
    <source>
        <dbReference type="Proteomes" id="UP001501599"/>
    </source>
</evidence>
<feature type="domain" description="ABC transmembrane type-1" evidence="9">
    <location>
        <begin position="35"/>
        <end position="314"/>
    </location>
</feature>
<dbReference type="Pfam" id="PF00005">
    <property type="entry name" value="ABC_tran"/>
    <property type="match status" value="1"/>
</dbReference>
<sequence length="614" mass="64439">MSERRGFLRRGADDGPKASVRELLPYLFPKKGLLAGALVLSVFGAVTSLVQPLLVQQIITAVQDSEPLTWLPWVLVGIVLLDGIVGGVQHFLLQVLGEHVVLRTRTQLVGRLLHLPIAEFDQRRTGDLVSRVGSDTTLLRAVLTQGLVESVGGLLTFVGAIVAMLIIDPMLFGLTLLVVVVAFGAVLVVMPMLTRATRAAQEQVGHLTSALERAISAVRTVRAANATDREIAVVGERSTAAFGAGVRVARISALVVPIAGIAVQVAFLVVIGVGGLRVATGELPIASLVGFLMFLSYMIFPLGQMIGAVTAVSTALGALGRIQEIVRIDAEDAGDVVDDVRTSDAAIAFEGVSFRYPEAVVRSRAAAEGADAEAADELASPTVLHDVTFTVTPGSRTAIVGPSGAGKSTLFALIERFYDPTSGTIVVDGRDARSLERRALRAGIGYVEQDAPVLAGSVRDNLLLAAPDASDARLLEVLERVNLREIVDRSADGLDAAVGEHGVRLSGGERQRLAIARALLSAPAVLLLDESTSSLDGRNEAQLQAAIDAVAVGRTLLVIAHRLSTVADADQIVVLDAGRVVATGTHAELLESSPLYRELATHQLLVPADAGTQA</sequence>
<dbReference type="Proteomes" id="UP001501599">
    <property type="component" value="Unassembled WGS sequence"/>
</dbReference>
<evidence type="ECO:0000256" key="6">
    <source>
        <dbReference type="ARBA" id="ARBA00023136"/>
    </source>
</evidence>
<keyword evidence="3" id="KW-0547">Nucleotide-binding</keyword>
<dbReference type="SUPFAM" id="SSF52540">
    <property type="entry name" value="P-loop containing nucleoside triphosphate hydrolases"/>
    <property type="match status" value="1"/>
</dbReference>
<comment type="caution">
    <text evidence="10">The sequence shown here is derived from an EMBL/GenBank/DDBJ whole genome shotgun (WGS) entry which is preliminary data.</text>
</comment>
<protein>
    <submittedName>
        <fullName evidence="10">ABC transporter ATP-binding protein</fullName>
    </submittedName>
</protein>
<dbReference type="Pfam" id="PF00664">
    <property type="entry name" value="ABC_membrane"/>
    <property type="match status" value="1"/>
</dbReference>
<evidence type="ECO:0000259" key="8">
    <source>
        <dbReference type="PROSITE" id="PS50893"/>
    </source>
</evidence>
<organism evidence="10 11">
    <name type="scientific">Agrococcus versicolor</name>
    <dbReference type="NCBI Taxonomy" id="501482"/>
    <lineage>
        <taxon>Bacteria</taxon>
        <taxon>Bacillati</taxon>
        <taxon>Actinomycetota</taxon>
        <taxon>Actinomycetes</taxon>
        <taxon>Micrococcales</taxon>
        <taxon>Microbacteriaceae</taxon>
        <taxon>Agrococcus</taxon>
    </lineage>
</organism>
<dbReference type="CDD" id="cd18551">
    <property type="entry name" value="ABC_6TM_LmrA_like"/>
    <property type="match status" value="1"/>
</dbReference>
<feature type="transmembrane region" description="Helical" evidence="7">
    <location>
        <begin position="251"/>
        <end position="271"/>
    </location>
</feature>
<evidence type="ECO:0000256" key="1">
    <source>
        <dbReference type="ARBA" id="ARBA00004651"/>
    </source>
</evidence>
<dbReference type="InterPro" id="IPR003593">
    <property type="entry name" value="AAA+_ATPase"/>
</dbReference>
<feature type="transmembrane region" description="Helical" evidence="7">
    <location>
        <begin position="147"/>
        <end position="167"/>
    </location>
</feature>
<dbReference type="PROSITE" id="PS00211">
    <property type="entry name" value="ABC_TRANSPORTER_1"/>
    <property type="match status" value="1"/>
</dbReference>
<keyword evidence="2 7" id="KW-0812">Transmembrane</keyword>
<dbReference type="GO" id="GO:0005524">
    <property type="term" value="F:ATP binding"/>
    <property type="evidence" value="ECO:0007669"/>
    <property type="project" value="UniProtKB-KW"/>
</dbReference>
<dbReference type="InterPro" id="IPR036640">
    <property type="entry name" value="ABC1_TM_sf"/>
</dbReference>
<dbReference type="InterPro" id="IPR011527">
    <property type="entry name" value="ABC1_TM_dom"/>
</dbReference>
<dbReference type="PANTHER" id="PTHR43394:SF1">
    <property type="entry name" value="ATP-BINDING CASSETTE SUB-FAMILY B MEMBER 10, MITOCHONDRIAL"/>
    <property type="match status" value="1"/>
</dbReference>
<feature type="transmembrane region" description="Helical" evidence="7">
    <location>
        <begin position="70"/>
        <end position="93"/>
    </location>
</feature>
<dbReference type="Gene3D" id="3.40.50.300">
    <property type="entry name" value="P-loop containing nucleotide triphosphate hydrolases"/>
    <property type="match status" value="1"/>
</dbReference>
<accession>A0ABP5MAE6</accession>
<dbReference type="InterPro" id="IPR027417">
    <property type="entry name" value="P-loop_NTPase"/>
</dbReference>
<proteinExistence type="predicted"/>
<dbReference type="PROSITE" id="PS50893">
    <property type="entry name" value="ABC_TRANSPORTER_2"/>
    <property type="match status" value="1"/>
</dbReference>
<feature type="domain" description="ABC transporter" evidence="8">
    <location>
        <begin position="361"/>
        <end position="602"/>
    </location>
</feature>
<keyword evidence="11" id="KW-1185">Reference proteome</keyword>
<feature type="transmembrane region" description="Helical" evidence="7">
    <location>
        <begin position="173"/>
        <end position="193"/>
    </location>
</feature>